<proteinExistence type="predicted"/>
<organism evidence="1 2">
    <name type="scientific">Canna indica</name>
    <name type="common">Indian-shot</name>
    <dbReference type="NCBI Taxonomy" id="4628"/>
    <lineage>
        <taxon>Eukaryota</taxon>
        <taxon>Viridiplantae</taxon>
        <taxon>Streptophyta</taxon>
        <taxon>Embryophyta</taxon>
        <taxon>Tracheophyta</taxon>
        <taxon>Spermatophyta</taxon>
        <taxon>Magnoliopsida</taxon>
        <taxon>Liliopsida</taxon>
        <taxon>Zingiberales</taxon>
        <taxon>Cannaceae</taxon>
        <taxon>Canna</taxon>
    </lineage>
</organism>
<protein>
    <submittedName>
        <fullName evidence="1">Uncharacterized protein</fullName>
    </submittedName>
</protein>
<accession>A0AAQ3QS14</accession>
<gene>
    <name evidence="1" type="ORF">Cni_G28074</name>
</gene>
<dbReference type="EMBL" id="CP136898">
    <property type="protein sequence ID" value="WOL19276.1"/>
    <property type="molecule type" value="Genomic_DNA"/>
</dbReference>
<sequence>MGQKSTVGLPVKALVFLPANDEVYLPILAAMEQKWTDFSVQRHMEEEVPGVGFLLHWGE</sequence>
<name>A0AAQ3QS14_9LILI</name>
<keyword evidence="2" id="KW-1185">Reference proteome</keyword>
<dbReference type="Proteomes" id="UP001327560">
    <property type="component" value="Chromosome 9"/>
</dbReference>
<evidence type="ECO:0000313" key="1">
    <source>
        <dbReference type="EMBL" id="WOL19276.1"/>
    </source>
</evidence>
<dbReference type="AlphaFoldDB" id="A0AAQ3QS14"/>
<reference evidence="1 2" key="1">
    <citation type="submission" date="2023-10" db="EMBL/GenBank/DDBJ databases">
        <title>Chromosome-scale genome assembly provides insights into flower coloration mechanisms of Canna indica.</title>
        <authorList>
            <person name="Li C."/>
        </authorList>
    </citation>
    <scope>NUCLEOTIDE SEQUENCE [LARGE SCALE GENOMIC DNA]</scope>
    <source>
        <tissue evidence="1">Flower</tissue>
    </source>
</reference>
<evidence type="ECO:0000313" key="2">
    <source>
        <dbReference type="Proteomes" id="UP001327560"/>
    </source>
</evidence>